<evidence type="ECO:0000313" key="2">
    <source>
        <dbReference type="EMBL" id="BBA33165.1"/>
    </source>
</evidence>
<reference evidence="2 3" key="1">
    <citation type="submission" date="2016-12" db="EMBL/GenBank/DDBJ databases">
        <title>Genome sequencing of Methylocaldum marinum.</title>
        <authorList>
            <person name="Takeuchi M."/>
            <person name="Kamagata Y."/>
            <person name="Hiraoka S."/>
            <person name="Oshima K."/>
            <person name="Hattori M."/>
            <person name="Iwasaki W."/>
        </authorList>
    </citation>
    <scope>NUCLEOTIDE SEQUENCE [LARGE SCALE GENOMIC DNA]</scope>
    <source>
        <strain evidence="2 3">S8</strain>
    </source>
</reference>
<proteinExistence type="predicted"/>
<dbReference type="OrthoDB" id="652634at2"/>
<organism evidence="2 3">
    <name type="scientific">Methylocaldum marinum</name>
    <dbReference type="NCBI Taxonomy" id="1432792"/>
    <lineage>
        <taxon>Bacteria</taxon>
        <taxon>Pseudomonadati</taxon>
        <taxon>Pseudomonadota</taxon>
        <taxon>Gammaproteobacteria</taxon>
        <taxon>Methylococcales</taxon>
        <taxon>Methylococcaceae</taxon>
        <taxon>Methylocaldum</taxon>
    </lineage>
</organism>
<dbReference type="InterPro" id="IPR026555">
    <property type="entry name" value="NSL3/Tex30"/>
</dbReference>
<feature type="domain" description="KANL3/Tex30 alpha/beta hydrolase-like" evidence="1">
    <location>
        <begin position="31"/>
        <end position="224"/>
    </location>
</feature>
<dbReference type="InterPro" id="IPR029058">
    <property type="entry name" value="AB_hydrolase_fold"/>
</dbReference>
<evidence type="ECO:0000259" key="1">
    <source>
        <dbReference type="Pfam" id="PF20408"/>
    </source>
</evidence>
<dbReference type="RefSeq" id="WP_119628813.1">
    <property type="nucleotide sequence ID" value="NZ_AP017928.1"/>
</dbReference>
<dbReference type="PANTHER" id="PTHR13136:SF11">
    <property type="entry name" value="TESTIS-EXPRESSED PROTEIN 30"/>
    <property type="match status" value="1"/>
</dbReference>
<keyword evidence="3" id="KW-1185">Reference proteome</keyword>
<dbReference type="KEGG" id="mmai:sS8_1203"/>
<sequence>MQQETRKIQITQDTRVSSVFALPDGYPSSRDTAVILAHGAGNGMDHPFISHFHRAFAEAGLLSVKFNFPYMESGRKAPDRMPLLETTWRAVIRAVREDSEWAPRHLYLAGKSMGGRVASHVVSQGEACSGLIFLGYPLHPARQADRRRVAHWSGLSCPVLFVQGTRDALCDLNILESELPKIQSGAALHIIEGGDHSFKTPKSSGKSAEDIWTDVNSAIVSWVKKITDGES</sequence>
<protein>
    <recommendedName>
        <fullName evidence="1">KANL3/Tex30 alpha/beta hydrolase-like domain-containing protein</fullName>
    </recommendedName>
</protein>
<dbReference type="Gene3D" id="3.40.50.1820">
    <property type="entry name" value="alpha/beta hydrolase"/>
    <property type="match status" value="1"/>
</dbReference>
<dbReference type="EMBL" id="AP017928">
    <property type="protein sequence ID" value="BBA33165.1"/>
    <property type="molecule type" value="Genomic_DNA"/>
</dbReference>
<dbReference type="InterPro" id="IPR046879">
    <property type="entry name" value="KANL3/Tex30_Abhydrolase"/>
</dbReference>
<dbReference type="SUPFAM" id="SSF53474">
    <property type="entry name" value="alpha/beta-Hydrolases"/>
    <property type="match status" value="1"/>
</dbReference>
<dbReference type="AlphaFoldDB" id="A0A250KNB8"/>
<name>A0A250KNB8_9GAMM</name>
<accession>A0A250KNB8</accession>
<gene>
    <name evidence="2" type="ORF">sS8_1203</name>
</gene>
<dbReference type="PANTHER" id="PTHR13136">
    <property type="entry name" value="TESTIS DEVELOPMENT PROTEIN PRTD"/>
    <property type="match status" value="1"/>
</dbReference>
<evidence type="ECO:0000313" key="3">
    <source>
        <dbReference type="Proteomes" id="UP000266313"/>
    </source>
</evidence>
<dbReference type="Pfam" id="PF20408">
    <property type="entry name" value="Abhydrolase_11"/>
    <property type="match status" value="1"/>
</dbReference>
<dbReference type="Proteomes" id="UP000266313">
    <property type="component" value="Chromosome"/>
</dbReference>